<organism evidence="1">
    <name type="scientific">Solanum chacoense</name>
    <name type="common">Chaco potato</name>
    <dbReference type="NCBI Taxonomy" id="4108"/>
    <lineage>
        <taxon>Eukaryota</taxon>
        <taxon>Viridiplantae</taxon>
        <taxon>Streptophyta</taxon>
        <taxon>Embryophyta</taxon>
        <taxon>Tracheophyta</taxon>
        <taxon>Spermatophyta</taxon>
        <taxon>Magnoliopsida</taxon>
        <taxon>eudicotyledons</taxon>
        <taxon>Gunneridae</taxon>
        <taxon>Pentapetalae</taxon>
        <taxon>asterids</taxon>
        <taxon>lamiids</taxon>
        <taxon>Solanales</taxon>
        <taxon>Solanaceae</taxon>
        <taxon>Solanoideae</taxon>
        <taxon>Solaneae</taxon>
        <taxon>Solanum</taxon>
    </lineage>
</organism>
<sequence>MSYFLTHIFSTLQVRNSCQQHPIPTLACLPSKVFDTPPQPDKKIDLKMNVFSTKQKGKHNKQTLYFAFITN</sequence>
<proteinExistence type="predicted"/>
<dbReference type="AlphaFoldDB" id="A0A0V0HBW2"/>
<name>A0A0V0HBW2_SOLCH</name>
<protein>
    <submittedName>
        <fullName evidence="1">Putative ovule protein</fullName>
    </submittedName>
</protein>
<dbReference type="EMBL" id="GEDG01021995">
    <property type="protein sequence ID" value="JAP17855.1"/>
    <property type="molecule type" value="Transcribed_RNA"/>
</dbReference>
<reference evidence="1" key="1">
    <citation type="submission" date="2015-12" db="EMBL/GenBank/DDBJ databases">
        <title>Gene expression during late stages of embryo sac development: a critical building block for successful pollen-pistil interactions.</title>
        <authorList>
            <person name="Liu Y."/>
            <person name="Joly V."/>
            <person name="Sabar M."/>
            <person name="Matton D.P."/>
        </authorList>
    </citation>
    <scope>NUCLEOTIDE SEQUENCE</scope>
</reference>
<accession>A0A0V0HBW2</accession>
<evidence type="ECO:0000313" key="1">
    <source>
        <dbReference type="EMBL" id="JAP17855.1"/>
    </source>
</evidence>